<evidence type="ECO:0000313" key="2">
    <source>
        <dbReference type="EMBL" id="KYD22730.1"/>
    </source>
</evidence>
<accession>A0A150MDU2</accession>
<evidence type="ECO:0000256" key="1">
    <source>
        <dbReference type="SAM" id="MobiDB-lite"/>
    </source>
</evidence>
<protein>
    <submittedName>
        <fullName evidence="2">Uncharacterized protein</fullName>
    </submittedName>
</protein>
<name>A0A150MDU2_9BACI</name>
<dbReference type="EMBL" id="LQYT01000009">
    <property type="protein sequence ID" value="KYD22730.1"/>
    <property type="molecule type" value="Genomic_DNA"/>
</dbReference>
<proteinExistence type="predicted"/>
<dbReference type="STRING" id="301148.B4135_1213"/>
<dbReference type="Proteomes" id="UP000075683">
    <property type="component" value="Unassembled WGS sequence"/>
</dbReference>
<organism evidence="2 3">
    <name type="scientific">Caldibacillus debilis</name>
    <dbReference type="NCBI Taxonomy" id="301148"/>
    <lineage>
        <taxon>Bacteria</taxon>
        <taxon>Bacillati</taxon>
        <taxon>Bacillota</taxon>
        <taxon>Bacilli</taxon>
        <taxon>Bacillales</taxon>
        <taxon>Bacillaceae</taxon>
        <taxon>Caldibacillus</taxon>
    </lineage>
</organism>
<comment type="caution">
    <text evidence="2">The sequence shown here is derived from an EMBL/GenBank/DDBJ whole genome shotgun (WGS) entry which is preliminary data.</text>
</comment>
<feature type="region of interest" description="Disordered" evidence="1">
    <location>
        <begin position="1"/>
        <end position="21"/>
    </location>
</feature>
<dbReference type="AlphaFoldDB" id="A0A150MDU2"/>
<gene>
    <name evidence="2" type="ORF">B4135_1213</name>
</gene>
<evidence type="ECO:0000313" key="3">
    <source>
        <dbReference type="Proteomes" id="UP000075683"/>
    </source>
</evidence>
<reference evidence="2 3" key="1">
    <citation type="submission" date="2016-01" db="EMBL/GenBank/DDBJ databases">
        <title>Draft Genome Sequences of Seven Thermophilic Sporeformers Isolated from Foods.</title>
        <authorList>
            <person name="Berendsen E.M."/>
            <person name="Wells-Bennik M.H."/>
            <person name="Krawcyk A.O."/>
            <person name="De Jong A."/>
            <person name="Holsappel S."/>
            <person name="Eijlander R.T."/>
            <person name="Kuipers O.P."/>
        </authorList>
    </citation>
    <scope>NUCLEOTIDE SEQUENCE [LARGE SCALE GENOMIC DNA]</scope>
    <source>
        <strain evidence="2 3">B4135</strain>
    </source>
</reference>
<sequence>MERDLPKKDTGPESKPFLLPARKGGFSGKVLSGPEGAGLCGNARDPQILRDFSFVF</sequence>
<feature type="compositionally biased region" description="Basic and acidic residues" evidence="1">
    <location>
        <begin position="1"/>
        <end position="12"/>
    </location>
</feature>